<dbReference type="GO" id="GO:0004467">
    <property type="term" value="F:long-chain fatty acid-CoA ligase activity"/>
    <property type="evidence" value="ECO:0007669"/>
    <property type="project" value="UniProtKB-EC"/>
</dbReference>
<accession>A0A2T0Q4H7</accession>
<feature type="domain" description="AMP-dependent synthetase/ligase" evidence="7">
    <location>
        <begin position="26"/>
        <end position="451"/>
    </location>
</feature>
<evidence type="ECO:0000259" key="7">
    <source>
        <dbReference type="Pfam" id="PF00501"/>
    </source>
</evidence>
<evidence type="ECO:0000256" key="3">
    <source>
        <dbReference type="ARBA" id="ARBA00022832"/>
    </source>
</evidence>
<evidence type="ECO:0000256" key="5">
    <source>
        <dbReference type="ARBA" id="ARBA00024484"/>
    </source>
</evidence>
<keyword evidence="4" id="KW-0443">Lipid metabolism</keyword>
<evidence type="ECO:0000313" key="9">
    <source>
        <dbReference type="Proteomes" id="UP000237846"/>
    </source>
</evidence>
<proteinExistence type="inferred from homology"/>
<organism evidence="8 9">
    <name type="scientific">Allonocardiopsis opalescens</name>
    <dbReference type="NCBI Taxonomy" id="1144618"/>
    <lineage>
        <taxon>Bacteria</taxon>
        <taxon>Bacillati</taxon>
        <taxon>Actinomycetota</taxon>
        <taxon>Actinomycetes</taxon>
        <taxon>Streptosporangiales</taxon>
        <taxon>Allonocardiopsis</taxon>
    </lineage>
</organism>
<keyword evidence="2" id="KW-0436">Ligase</keyword>
<dbReference type="InterPro" id="IPR042099">
    <property type="entry name" value="ANL_N_sf"/>
</dbReference>
<comment type="catalytic activity">
    <reaction evidence="5">
        <text>a long-chain fatty acid + ATP + CoA = a long-chain fatty acyl-CoA + AMP + diphosphate</text>
        <dbReference type="Rhea" id="RHEA:15421"/>
        <dbReference type="ChEBI" id="CHEBI:30616"/>
        <dbReference type="ChEBI" id="CHEBI:33019"/>
        <dbReference type="ChEBI" id="CHEBI:57287"/>
        <dbReference type="ChEBI" id="CHEBI:57560"/>
        <dbReference type="ChEBI" id="CHEBI:83139"/>
        <dbReference type="ChEBI" id="CHEBI:456215"/>
        <dbReference type="EC" id="6.2.1.3"/>
    </reaction>
    <physiologicalReaction direction="left-to-right" evidence="5">
        <dbReference type="Rhea" id="RHEA:15422"/>
    </physiologicalReaction>
</comment>
<evidence type="ECO:0000313" key="8">
    <source>
        <dbReference type="EMBL" id="PRX98611.1"/>
    </source>
</evidence>
<gene>
    <name evidence="8" type="ORF">CLV72_104189</name>
</gene>
<dbReference type="RefSeq" id="WP_106245907.1">
    <property type="nucleotide sequence ID" value="NZ_PVZC01000004.1"/>
</dbReference>
<comment type="caution">
    <text evidence="8">The sequence shown here is derived from an EMBL/GenBank/DDBJ whole genome shotgun (WGS) entry which is preliminary data.</text>
</comment>
<keyword evidence="3" id="KW-0276">Fatty acid metabolism</keyword>
<evidence type="ECO:0000256" key="4">
    <source>
        <dbReference type="ARBA" id="ARBA00023098"/>
    </source>
</evidence>
<dbReference type="InterPro" id="IPR020845">
    <property type="entry name" value="AMP-binding_CS"/>
</dbReference>
<dbReference type="Pfam" id="PF23562">
    <property type="entry name" value="AMP-binding_C_3"/>
    <property type="match status" value="1"/>
</dbReference>
<dbReference type="OrthoDB" id="9803968at2"/>
<evidence type="ECO:0000256" key="6">
    <source>
        <dbReference type="ARBA" id="ARBA00032875"/>
    </source>
</evidence>
<evidence type="ECO:0000256" key="2">
    <source>
        <dbReference type="ARBA" id="ARBA00022598"/>
    </source>
</evidence>
<name>A0A2T0Q4H7_9ACTN</name>
<dbReference type="Gene3D" id="3.30.300.30">
    <property type="match status" value="1"/>
</dbReference>
<dbReference type="PROSITE" id="PS00455">
    <property type="entry name" value="AMP_BINDING"/>
    <property type="match status" value="1"/>
</dbReference>
<dbReference type="Proteomes" id="UP000237846">
    <property type="component" value="Unassembled WGS sequence"/>
</dbReference>
<dbReference type="InterPro" id="IPR045851">
    <property type="entry name" value="AMP-bd_C_sf"/>
</dbReference>
<dbReference type="AlphaFoldDB" id="A0A2T0Q4H7"/>
<dbReference type="EMBL" id="PVZC01000004">
    <property type="protein sequence ID" value="PRX98611.1"/>
    <property type="molecule type" value="Genomic_DNA"/>
</dbReference>
<dbReference type="GO" id="GO:0016020">
    <property type="term" value="C:membrane"/>
    <property type="evidence" value="ECO:0007669"/>
    <property type="project" value="TreeGrafter"/>
</dbReference>
<keyword evidence="9" id="KW-1185">Reference proteome</keyword>
<reference evidence="8 9" key="1">
    <citation type="submission" date="2018-03" db="EMBL/GenBank/DDBJ databases">
        <title>Genomic Encyclopedia of Archaeal and Bacterial Type Strains, Phase II (KMG-II): from individual species to whole genera.</title>
        <authorList>
            <person name="Goeker M."/>
        </authorList>
    </citation>
    <scope>NUCLEOTIDE SEQUENCE [LARGE SCALE GENOMIC DNA]</scope>
    <source>
        <strain evidence="8 9">DSM 45601</strain>
    </source>
</reference>
<sequence>MTRTAVLAARAEIEAEISGLTLVDWFDRAADGHGDAPALSDPVGGSWRTLSWSRYREEARRLAAGLIDAGTAPGEVVALMLPNCADHLIADFAALQAGAVPLSVYATLAPEQVAHIAADSRARVAVLDGAEELARWRPVLHQLPELRLIVLRDAAAVPADGGPDGASRVGYLSLAELRARGDALGAAGQAAVAGRAAALGPEDTATLLYTSGTTGVPKGVIETHHQVLYQVEAAQRRLRLPDGLVTLSYLSLAHIAERVVSTYLPLRLHGAVHFCPDSSRLAEHLLRARPQLMFGVPRTWEKMHARLSAALASQPDDAARAEVERAMELGRAHAEAAQYGRTVPADLAERFAKADEAVLKPIRALIGLDRAVFYGTAAAPMPDTVLRFFTGLGMVVADIYGMTENAGASTMNSPDCYRLGTVGRALDGIELRTAEDGELLVRGPVNTPGYLNQPHATAALAGADGWLRTGDLAEIDDDGFVRILDRKKELIITAGGENISPASIENLLKEHPLISQALAYGDRRPYPVALLTLDPEAAPAWARAAGVSGPELDDLGLLAAHPVVVEEVQRAVDRANRRLARVQQVKRWRLLSAEWTPETDELTPSLKLKRRVITAKYGAEISALYDA</sequence>
<dbReference type="Gene3D" id="3.40.50.12780">
    <property type="entry name" value="N-terminal domain of ligase-like"/>
    <property type="match status" value="1"/>
</dbReference>
<dbReference type="CDD" id="cd05907">
    <property type="entry name" value="VL_LC_FACS_like"/>
    <property type="match status" value="1"/>
</dbReference>
<evidence type="ECO:0000256" key="1">
    <source>
        <dbReference type="ARBA" id="ARBA00006432"/>
    </source>
</evidence>
<protein>
    <recommendedName>
        <fullName evidence="6">Acyl-CoA synthetase</fullName>
    </recommendedName>
</protein>
<dbReference type="Pfam" id="PF00501">
    <property type="entry name" value="AMP-binding"/>
    <property type="match status" value="1"/>
</dbReference>
<dbReference type="PANTHER" id="PTHR43272:SF32">
    <property type="entry name" value="AMP-DEPENDENT SYNTHETASE_LIGASE DOMAIN-CONTAINING PROTEIN"/>
    <property type="match status" value="1"/>
</dbReference>
<dbReference type="PANTHER" id="PTHR43272">
    <property type="entry name" value="LONG-CHAIN-FATTY-ACID--COA LIGASE"/>
    <property type="match status" value="1"/>
</dbReference>
<dbReference type="InterPro" id="IPR000873">
    <property type="entry name" value="AMP-dep_synth/lig_dom"/>
</dbReference>
<dbReference type="SUPFAM" id="SSF56801">
    <property type="entry name" value="Acetyl-CoA synthetase-like"/>
    <property type="match status" value="1"/>
</dbReference>
<comment type="similarity">
    <text evidence="1">Belongs to the ATP-dependent AMP-binding enzyme family.</text>
</comment>